<dbReference type="Proteomes" id="UP000307943">
    <property type="component" value="Unassembled WGS sequence"/>
</dbReference>
<evidence type="ECO:0000259" key="3">
    <source>
        <dbReference type="PROSITE" id="PS51186"/>
    </source>
</evidence>
<dbReference type="PROSITE" id="PS51186">
    <property type="entry name" value="GNAT"/>
    <property type="match status" value="1"/>
</dbReference>
<accession>A0A5C4T4L2</accession>
<evidence type="ECO:0000313" key="4">
    <source>
        <dbReference type="EMBL" id="TNJ63099.1"/>
    </source>
</evidence>
<organism evidence="4 5">
    <name type="scientific">Paenibacillus hemerocallicola</name>
    <dbReference type="NCBI Taxonomy" id="1172614"/>
    <lineage>
        <taxon>Bacteria</taxon>
        <taxon>Bacillati</taxon>
        <taxon>Bacillota</taxon>
        <taxon>Bacilli</taxon>
        <taxon>Bacillales</taxon>
        <taxon>Paenibacillaceae</taxon>
        <taxon>Paenibacillus</taxon>
    </lineage>
</organism>
<sequence length="161" mass="18111">MPMYVCRPARHDDYETISTFPQTEEELFFMFPSAAYPLAAAKLEENASKRWCPTVVTEDNGDVAGFANFYGYEEGKHCHLGNVIVAPQHRGKGAASFLIAAMIEKARTELNVPRLLLVCHHTNPRALLFYDKLGFTPCAGIKKMKNSRDEIIVGIQMEMKL</sequence>
<dbReference type="PANTHER" id="PTHR43877">
    <property type="entry name" value="AMINOALKYLPHOSPHONATE N-ACETYLTRANSFERASE-RELATED-RELATED"/>
    <property type="match status" value="1"/>
</dbReference>
<protein>
    <submittedName>
        <fullName evidence="4">GNAT family N-acetyltransferase</fullName>
    </submittedName>
</protein>
<dbReference type="InterPro" id="IPR050832">
    <property type="entry name" value="Bact_Acetyltransf"/>
</dbReference>
<proteinExistence type="predicted"/>
<dbReference type="Gene3D" id="3.40.630.30">
    <property type="match status" value="1"/>
</dbReference>
<evidence type="ECO:0000313" key="5">
    <source>
        <dbReference type="Proteomes" id="UP000307943"/>
    </source>
</evidence>
<feature type="domain" description="N-acetyltransferase" evidence="3">
    <location>
        <begin position="15"/>
        <end position="161"/>
    </location>
</feature>
<dbReference type="InterPro" id="IPR016181">
    <property type="entry name" value="Acyl_CoA_acyltransferase"/>
</dbReference>
<dbReference type="Pfam" id="PF00583">
    <property type="entry name" value="Acetyltransf_1"/>
    <property type="match status" value="1"/>
</dbReference>
<keyword evidence="2" id="KW-0012">Acyltransferase</keyword>
<dbReference type="CDD" id="cd04301">
    <property type="entry name" value="NAT_SF"/>
    <property type="match status" value="1"/>
</dbReference>
<dbReference type="InterPro" id="IPR000182">
    <property type="entry name" value="GNAT_dom"/>
</dbReference>
<keyword evidence="5" id="KW-1185">Reference proteome</keyword>
<evidence type="ECO:0000256" key="2">
    <source>
        <dbReference type="ARBA" id="ARBA00023315"/>
    </source>
</evidence>
<keyword evidence="1 4" id="KW-0808">Transferase</keyword>
<comment type="caution">
    <text evidence="4">The sequence shown here is derived from an EMBL/GenBank/DDBJ whole genome shotgun (WGS) entry which is preliminary data.</text>
</comment>
<dbReference type="SUPFAM" id="SSF55729">
    <property type="entry name" value="Acyl-CoA N-acyltransferases (Nat)"/>
    <property type="match status" value="1"/>
</dbReference>
<dbReference type="GO" id="GO:0016747">
    <property type="term" value="F:acyltransferase activity, transferring groups other than amino-acyl groups"/>
    <property type="evidence" value="ECO:0007669"/>
    <property type="project" value="InterPro"/>
</dbReference>
<dbReference type="OrthoDB" id="45853at2"/>
<dbReference type="PANTHER" id="PTHR43877:SF2">
    <property type="entry name" value="AMINOALKYLPHOSPHONATE N-ACETYLTRANSFERASE-RELATED"/>
    <property type="match status" value="1"/>
</dbReference>
<dbReference type="EMBL" id="VDCQ01000048">
    <property type="protein sequence ID" value="TNJ63099.1"/>
    <property type="molecule type" value="Genomic_DNA"/>
</dbReference>
<dbReference type="AlphaFoldDB" id="A0A5C4T4L2"/>
<gene>
    <name evidence="4" type="ORF">FE784_27200</name>
</gene>
<reference evidence="4 5" key="1">
    <citation type="submission" date="2019-05" db="EMBL/GenBank/DDBJ databases">
        <title>We sequenced the genome of Paenibacillus hemerocallicola KCTC 33185 for further insight into its adaptation and study the phylogeny of Paenibacillus.</title>
        <authorList>
            <person name="Narsing Rao M.P."/>
        </authorList>
    </citation>
    <scope>NUCLEOTIDE SEQUENCE [LARGE SCALE GENOMIC DNA]</scope>
    <source>
        <strain evidence="4 5">KCTC 33185</strain>
    </source>
</reference>
<name>A0A5C4T4L2_9BACL</name>
<evidence type="ECO:0000256" key="1">
    <source>
        <dbReference type="ARBA" id="ARBA00022679"/>
    </source>
</evidence>